<accession>A0A4Q2KAT4</accession>
<feature type="transmembrane region" description="Helical" evidence="7">
    <location>
        <begin position="252"/>
        <end position="270"/>
    </location>
</feature>
<dbReference type="PANTHER" id="PTHR43744:SF8">
    <property type="entry name" value="SN-GLYCEROL-3-PHOSPHATE TRANSPORT SYSTEM PERMEASE PROTEIN UGPE"/>
    <property type="match status" value="1"/>
</dbReference>
<organism evidence="9 10">
    <name type="scientific">Candidatus Borkfalkia ceftriaxoniphila</name>
    <dbReference type="NCBI Taxonomy" id="2508949"/>
    <lineage>
        <taxon>Bacteria</taxon>
        <taxon>Bacillati</taxon>
        <taxon>Bacillota</taxon>
        <taxon>Clostridia</taxon>
        <taxon>Christensenellales</taxon>
        <taxon>Christensenellaceae</taxon>
        <taxon>Candidatus Borkfalkia</taxon>
    </lineage>
</organism>
<proteinExistence type="inferred from homology"/>
<evidence type="ECO:0000313" key="10">
    <source>
        <dbReference type="Proteomes" id="UP000291269"/>
    </source>
</evidence>
<dbReference type="RefSeq" id="WP_129223462.1">
    <property type="nucleotide sequence ID" value="NZ_SDOZ01000002.1"/>
</dbReference>
<evidence type="ECO:0000313" key="9">
    <source>
        <dbReference type="EMBL" id="RXZ61109.1"/>
    </source>
</evidence>
<reference evidence="9 10" key="1">
    <citation type="journal article" date="2019" name="Gut">
        <title>Antibiotics-induced monodominance of a novel gut bacterial order.</title>
        <authorList>
            <person name="Hildebrand F."/>
            <person name="Moitinho-Silva L."/>
            <person name="Blasche S."/>
            <person name="Jahn M.T."/>
            <person name="Gossmann T.I."/>
            <person name="Heuerta-Cepas J."/>
            <person name="Hercog R."/>
            <person name="Luetge M."/>
            <person name="Bahram M."/>
            <person name="Pryszlak A."/>
            <person name="Alves R.J."/>
            <person name="Waszak S.M."/>
            <person name="Zhu A."/>
            <person name="Ye L."/>
            <person name="Costea P.I."/>
            <person name="Aalvink S."/>
            <person name="Belzer C."/>
            <person name="Forslund S.K."/>
            <person name="Sunagawa S."/>
            <person name="Hentschel U."/>
            <person name="Merten C."/>
            <person name="Patil K.R."/>
            <person name="Benes V."/>
            <person name="Bork P."/>
        </authorList>
    </citation>
    <scope>NUCLEOTIDE SEQUENCE [LARGE SCALE GENOMIC DNA]</scope>
    <source>
        <strain evidence="9 10">HDS1380</strain>
    </source>
</reference>
<dbReference type="PANTHER" id="PTHR43744">
    <property type="entry name" value="ABC TRANSPORTER PERMEASE PROTEIN MG189-RELATED-RELATED"/>
    <property type="match status" value="1"/>
</dbReference>
<evidence type="ECO:0000256" key="6">
    <source>
        <dbReference type="ARBA" id="ARBA00023136"/>
    </source>
</evidence>
<dbReference type="OrthoDB" id="9787837at2"/>
<dbReference type="Pfam" id="PF00528">
    <property type="entry name" value="BPD_transp_1"/>
    <property type="match status" value="1"/>
</dbReference>
<evidence type="ECO:0000256" key="2">
    <source>
        <dbReference type="ARBA" id="ARBA00022448"/>
    </source>
</evidence>
<keyword evidence="5 7" id="KW-1133">Transmembrane helix</keyword>
<dbReference type="GO" id="GO:0055085">
    <property type="term" value="P:transmembrane transport"/>
    <property type="evidence" value="ECO:0007669"/>
    <property type="project" value="InterPro"/>
</dbReference>
<keyword evidence="10" id="KW-1185">Reference proteome</keyword>
<evidence type="ECO:0000256" key="3">
    <source>
        <dbReference type="ARBA" id="ARBA00022475"/>
    </source>
</evidence>
<dbReference type="SUPFAM" id="SSF161098">
    <property type="entry name" value="MetI-like"/>
    <property type="match status" value="1"/>
</dbReference>
<feature type="transmembrane region" description="Helical" evidence="7">
    <location>
        <begin position="144"/>
        <end position="167"/>
    </location>
</feature>
<dbReference type="Proteomes" id="UP000291269">
    <property type="component" value="Unassembled WGS sequence"/>
</dbReference>
<dbReference type="InterPro" id="IPR000515">
    <property type="entry name" value="MetI-like"/>
</dbReference>
<dbReference type="AlphaFoldDB" id="A0A4Q2KAT4"/>
<feature type="transmembrane region" description="Helical" evidence="7">
    <location>
        <begin position="80"/>
        <end position="101"/>
    </location>
</feature>
<feature type="domain" description="ABC transmembrane type-1" evidence="8">
    <location>
        <begin position="76"/>
        <end position="269"/>
    </location>
</feature>
<keyword evidence="3" id="KW-1003">Cell membrane</keyword>
<evidence type="ECO:0000256" key="5">
    <source>
        <dbReference type="ARBA" id="ARBA00022989"/>
    </source>
</evidence>
<dbReference type="InterPro" id="IPR035906">
    <property type="entry name" value="MetI-like_sf"/>
</dbReference>
<keyword evidence="4 7" id="KW-0812">Transmembrane</keyword>
<dbReference type="EMBL" id="SDOZ01000002">
    <property type="protein sequence ID" value="RXZ61109.1"/>
    <property type="molecule type" value="Genomic_DNA"/>
</dbReference>
<evidence type="ECO:0000256" key="4">
    <source>
        <dbReference type="ARBA" id="ARBA00022692"/>
    </source>
</evidence>
<keyword evidence="2 7" id="KW-0813">Transport</keyword>
<feature type="transmembrane region" description="Helical" evidence="7">
    <location>
        <begin position="113"/>
        <end position="132"/>
    </location>
</feature>
<keyword evidence="6 7" id="KW-0472">Membrane</keyword>
<comment type="caution">
    <text evidence="9">The sequence shown here is derived from an EMBL/GenBank/DDBJ whole genome shotgun (WGS) entry which is preliminary data.</text>
</comment>
<sequence>MKRARIKQSDRLGVQIFVVTWVTLSIVFSFVPLYVTILNSLKPHSAIAANIFSFAISFSAIRDNFTLAFNSIWRPMLNSIFVAFVGAFLNMMLGAVMAYIFSRKQFFGREFLFKVYIIILLVPSVMGMPVLLDFITKANLMNSYFAIWLPVIGGGQAGALFLFRTFFVQQPASIFESAKMDGANDVKIFIYLVLPLALPILLLNFVGTFSAQYNDYLWPGLVISSADKKTLMPVIQSTVELLESMQRRGAQYAMYVVCSIPLVITTSLSLKHFQSGDFASGMKL</sequence>
<dbReference type="Gene3D" id="1.10.3720.10">
    <property type="entry name" value="MetI-like"/>
    <property type="match status" value="1"/>
</dbReference>
<comment type="subcellular location">
    <subcellularLocation>
        <location evidence="1 7">Cell membrane</location>
        <topology evidence="1 7">Multi-pass membrane protein</topology>
    </subcellularLocation>
</comment>
<evidence type="ECO:0000256" key="1">
    <source>
        <dbReference type="ARBA" id="ARBA00004651"/>
    </source>
</evidence>
<dbReference type="PROSITE" id="PS50928">
    <property type="entry name" value="ABC_TM1"/>
    <property type="match status" value="1"/>
</dbReference>
<dbReference type="GO" id="GO:0005886">
    <property type="term" value="C:plasma membrane"/>
    <property type="evidence" value="ECO:0007669"/>
    <property type="project" value="UniProtKB-SubCell"/>
</dbReference>
<evidence type="ECO:0000256" key="7">
    <source>
        <dbReference type="RuleBase" id="RU363032"/>
    </source>
</evidence>
<evidence type="ECO:0000259" key="8">
    <source>
        <dbReference type="PROSITE" id="PS50928"/>
    </source>
</evidence>
<dbReference type="CDD" id="cd06261">
    <property type="entry name" value="TM_PBP2"/>
    <property type="match status" value="1"/>
</dbReference>
<protein>
    <submittedName>
        <fullName evidence="9">Carbohydrate ABC transporter permease</fullName>
    </submittedName>
</protein>
<gene>
    <name evidence="9" type="ORF">ESZ91_01630</name>
</gene>
<name>A0A4Q2KAT4_9FIRM</name>
<feature type="transmembrane region" description="Helical" evidence="7">
    <location>
        <begin position="12"/>
        <end position="35"/>
    </location>
</feature>
<feature type="transmembrane region" description="Helical" evidence="7">
    <location>
        <begin position="188"/>
        <end position="211"/>
    </location>
</feature>
<comment type="similarity">
    <text evidence="7">Belongs to the binding-protein-dependent transport system permease family.</text>
</comment>